<evidence type="ECO:0000259" key="5">
    <source>
        <dbReference type="Pfam" id="PF01656"/>
    </source>
</evidence>
<dbReference type="EMBL" id="PNHF01000036">
    <property type="protein sequence ID" value="PMC61262.1"/>
    <property type="molecule type" value="Genomic_DNA"/>
</dbReference>
<dbReference type="Gene3D" id="3.40.50.300">
    <property type="entry name" value="P-loop containing nucleotide triphosphate hydrolases"/>
    <property type="match status" value="1"/>
</dbReference>
<dbReference type="PROSITE" id="PS51274">
    <property type="entry name" value="GATASE_COBBQ"/>
    <property type="match status" value="1"/>
</dbReference>
<dbReference type="NCBIfam" id="NF001989">
    <property type="entry name" value="PRK00784.1"/>
    <property type="match status" value="1"/>
</dbReference>
<evidence type="ECO:0000313" key="8">
    <source>
        <dbReference type="Proteomes" id="UP000235363"/>
    </source>
</evidence>
<comment type="function">
    <text evidence="4">Catalyzes amidations at positions B, D, E, and G on adenosylcobyrinic A,C-diamide. NH(2) groups are provided by glutamine, and one molecule of ATP is hydrogenolyzed for each amidation.</text>
</comment>
<dbReference type="Proteomes" id="UP000235363">
    <property type="component" value="Unassembled WGS sequence"/>
</dbReference>
<dbReference type="Pfam" id="PF01656">
    <property type="entry name" value="CbiA"/>
    <property type="match status" value="1"/>
</dbReference>
<feature type="domain" description="CobB/CobQ-like glutamine amidotransferase" evidence="6">
    <location>
        <begin position="267"/>
        <end position="437"/>
    </location>
</feature>
<dbReference type="UniPathway" id="UPA00148"/>
<comment type="pathway">
    <text evidence="1 4">Cofactor biosynthesis; adenosylcobalamin biosynthesis.</text>
</comment>
<feature type="active site" evidence="4">
    <location>
        <position position="430"/>
    </location>
</feature>
<dbReference type="RefSeq" id="WP_102214626.1">
    <property type="nucleotide sequence ID" value="NZ_PNHF01000036.1"/>
</dbReference>
<dbReference type="HAMAP" id="MF_00028">
    <property type="entry name" value="CobQ"/>
    <property type="match status" value="1"/>
</dbReference>
<dbReference type="SUPFAM" id="SSF52317">
    <property type="entry name" value="Class I glutamine amidotransferase-like"/>
    <property type="match status" value="1"/>
</dbReference>
<dbReference type="GO" id="GO:0003824">
    <property type="term" value="F:catalytic activity"/>
    <property type="evidence" value="ECO:0007669"/>
    <property type="project" value="InterPro"/>
</dbReference>
<dbReference type="Pfam" id="PF07685">
    <property type="entry name" value="GATase_3"/>
    <property type="match status" value="1"/>
</dbReference>
<protein>
    <recommendedName>
        <fullName evidence="4">Cobyric acid synthase</fullName>
    </recommendedName>
</protein>
<dbReference type="InterPro" id="IPR029062">
    <property type="entry name" value="Class_I_gatase-like"/>
</dbReference>
<accession>A0A2N6SW15</accession>
<gene>
    <name evidence="4" type="primary">cobQ</name>
    <name evidence="7" type="ORF">CJ204_12040</name>
</gene>
<dbReference type="InterPro" id="IPR027417">
    <property type="entry name" value="P-loop_NTPase"/>
</dbReference>
<dbReference type="InterPro" id="IPR002586">
    <property type="entry name" value="CobQ/CobB/MinD/ParA_Nub-bd_dom"/>
</dbReference>
<comment type="similarity">
    <text evidence="4">Belongs to the CobB/CobQ family. CobQ subfamily.</text>
</comment>
<dbReference type="PROSITE" id="PS51257">
    <property type="entry name" value="PROKAR_LIPOPROTEIN"/>
    <property type="match status" value="1"/>
</dbReference>
<evidence type="ECO:0000313" key="7">
    <source>
        <dbReference type="EMBL" id="PMC61262.1"/>
    </source>
</evidence>
<dbReference type="InterPro" id="IPR004459">
    <property type="entry name" value="CobQ_synth"/>
</dbReference>
<keyword evidence="2 4" id="KW-0169">Cobalamin biosynthesis</keyword>
<sequence length="497" mass="51904">MTRGRRNQPGSAFLVAGCTSDAGKTVLVAGLCRLLARRGVSVAPFKAQNMSNNCAVTPDGGEIGRAQALQALACGLEPSVDFNPVLLKPGSDQTSQVVVRGRAEGSVSALTYRERRKALRSVTAACLEDLRSRFDVVVCEGAGSPAEVNLRESDIANMGLAEAADLPVLVVGDIDRGGVLAHFVGTHAILGEADRNRITGFVVNKFRGAVELLLPGLDVVAERTGVPVLGVLPFLRGLWIDAEDSLGTVAATSIGPAGAPLGTDVLTVAAIRLPRVSNATDVEALAAEPGVRVEWTVDPSTVARADLVVLPGTKATVHDLGWLRERKLDDALVRRASQGKPTLGICGGFQMMCASIVDGVESGAPGSDPVCVDGLGIFDADIEFAEPKVLARHGDGSYEVHNGRVARSVEKHWPHGEGAVRGAIAGTHRHGLLENDEVRRDYLRSVASAAGLGGFVVSPDIDFRAERLRQLDLIADAIEEHLAGPALAAAAGVPELG</sequence>
<evidence type="ECO:0000256" key="2">
    <source>
        <dbReference type="ARBA" id="ARBA00022573"/>
    </source>
</evidence>
<evidence type="ECO:0000259" key="6">
    <source>
        <dbReference type="Pfam" id="PF07685"/>
    </source>
</evidence>
<dbReference type="CDD" id="cd05389">
    <property type="entry name" value="CobQ_N"/>
    <property type="match status" value="1"/>
</dbReference>
<comment type="caution">
    <text evidence="7">The sequence shown here is derived from an EMBL/GenBank/DDBJ whole genome shotgun (WGS) entry which is preliminary data.</text>
</comment>
<evidence type="ECO:0000256" key="1">
    <source>
        <dbReference type="ARBA" id="ARBA00004953"/>
    </source>
</evidence>
<dbReference type="PANTHER" id="PTHR21343:SF1">
    <property type="entry name" value="COBYRIC ACID SYNTHASE"/>
    <property type="match status" value="1"/>
</dbReference>
<organism evidence="7 8">
    <name type="scientific">Corynebacterium xerosis</name>
    <dbReference type="NCBI Taxonomy" id="1725"/>
    <lineage>
        <taxon>Bacteria</taxon>
        <taxon>Bacillati</taxon>
        <taxon>Actinomycetota</taxon>
        <taxon>Actinomycetes</taxon>
        <taxon>Mycobacteriales</taxon>
        <taxon>Corynebacteriaceae</taxon>
        <taxon>Corynebacterium</taxon>
    </lineage>
</organism>
<dbReference type="InterPro" id="IPR033949">
    <property type="entry name" value="CobQ_GATase1"/>
</dbReference>
<dbReference type="STRING" id="1725.WU86_04530"/>
<dbReference type="InterPro" id="IPR047045">
    <property type="entry name" value="CobQ_N"/>
</dbReference>
<feature type="active site" description="Nucleophile" evidence="4">
    <location>
        <position position="346"/>
    </location>
</feature>
<evidence type="ECO:0000256" key="4">
    <source>
        <dbReference type="HAMAP-Rule" id="MF_00028"/>
    </source>
</evidence>
<dbReference type="PROSITE" id="PS51273">
    <property type="entry name" value="GATASE_TYPE_1"/>
    <property type="match status" value="1"/>
</dbReference>
<dbReference type="GO" id="GO:0009236">
    <property type="term" value="P:cobalamin biosynthetic process"/>
    <property type="evidence" value="ECO:0007669"/>
    <property type="project" value="UniProtKB-UniRule"/>
</dbReference>
<dbReference type="GO" id="GO:0015420">
    <property type="term" value="F:ABC-type vitamin B12 transporter activity"/>
    <property type="evidence" value="ECO:0007669"/>
    <property type="project" value="UniProtKB-UniRule"/>
</dbReference>
<dbReference type="NCBIfam" id="TIGR00313">
    <property type="entry name" value="cobQ"/>
    <property type="match status" value="1"/>
</dbReference>
<proteinExistence type="inferred from homology"/>
<dbReference type="SUPFAM" id="SSF52540">
    <property type="entry name" value="P-loop containing nucleoside triphosphate hydrolases"/>
    <property type="match status" value="1"/>
</dbReference>
<name>A0A2N6SW15_9CORY</name>
<dbReference type="InterPro" id="IPR011698">
    <property type="entry name" value="GATase_3"/>
</dbReference>
<reference evidence="7 8" key="1">
    <citation type="submission" date="2017-09" db="EMBL/GenBank/DDBJ databases">
        <title>Bacterial strain isolated from the female urinary microbiota.</title>
        <authorList>
            <person name="Thomas-White K."/>
            <person name="Kumar N."/>
            <person name="Forster S."/>
            <person name="Putonti C."/>
            <person name="Lawley T."/>
            <person name="Wolfe A.J."/>
        </authorList>
    </citation>
    <scope>NUCLEOTIDE SEQUENCE [LARGE SCALE GENOMIC DNA]</scope>
    <source>
        <strain evidence="7 8">UMB0908</strain>
    </source>
</reference>
<feature type="domain" description="CobQ/CobB/MinD/ParA nucleotide binding" evidence="5">
    <location>
        <begin position="14"/>
        <end position="235"/>
    </location>
</feature>
<dbReference type="CDD" id="cd01750">
    <property type="entry name" value="GATase1_CobQ"/>
    <property type="match status" value="1"/>
</dbReference>
<dbReference type="Gene3D" id="3.40.50.880">
    <property type="match status" value="1"/>
</dbReference>
<evidence type="ECO:0000256" key="3">
    <source>
        <dbReference type="ARBA" id="ARBA00022962"/>
    </source>
</evidence>
<dbReference type="PANTHER" id="PTHR21343">
    <property type="entry name" value="DETHIOBIOTIN SYNTHETASE"/>
    <property type="match status" value="1"/>
</dbReference>
<keyword evidence="3 4" id="KW-0315">Glutamine amidotransferase</keyword>
<dbReference type="AlphaFoldDB" id="A0A2N6SW15"/>